<dbReference type="EnsemblBacteria" id="ACA41908">
    <property type="protein sequence ID" value="ACA41908"/>
    <property type="gene ID" value="Bsph_4457"/>
</dbReference>
<dbReference type="EMBL" id="CP000817">
    <property type="protein sequence ID" value="ACA41908.1"/>
    <property type="molecule type" value="Genomic_DNA"/>
</dbReference>
<protein>
    <submittedName>
        <fullName evidence="1">Uncharacterized protein</fullName>
    </submittedName>
</protein>
<reference evidence="1 2" key="1">
    <citation type="journal article" date="2008" name="J. Bacteriol.">
        <title>Complete genome sequence of the mosquitocidal bacterium Bacillus sphaericus C3-41 and comparison with those of closely related Bacillus species.</title>
        <authorList>
            <person name="Hu X."/>
            <person name="Fan W."/>
            <person name="Han B."/>
            <person name="Liu H."/>
            <person name="Zheng D."/>
            <person name="Li Q."/>
            <person name="Dong W."/>
            <person name="Yan J."/>
            <person name="Gao M."/>
            <person name="Berry C."/>
            <person name="Yuan Z."/>
        </authorList>
    </citation>
    <scope>NUCLEOTIDE SEQUENCE [LARGE SCALE GENOMIC DNA]</scope>
    <source>
        <strain evidence="1 2">C3-41</strain>
    </source>
</reference>
<evidence type="ECO:0000313" key="1">
    <source>
        <dbReference type="EMBL" id="ACA41908.1"/>
    </source>
</evidence>
<proteinExistence type="predicted"/>
<dbReference type="AlphaFoldDB" id="B1HZP9"/>
<dbReference type="Proteomes" id="UP000002164">
    <property type="component" value="Chromosome"/>
</dbReference>
<name>B1HZP9_LYSSC</name>
<sequence length="67" mass="7942">MLFMENGQTNPIFIAGEILISSLKNKISYSLATHRPFIFYYRHCNTIFLKMKLSLCELYLKHSNERI</sequence>
<dbReference type="HOGENOM" id="CLU_2807295_0_0_9"/>
<dbReference type="KEGG" id="lsp:Bsph_4457"/>
<gene>
    <name evidence="1" type="ordered locus">Bsph_4457</name>
</gene>
<organism evidence="1 2">
    <name type="scientific">Lysinibacillus sphaericus (strain C3-41)</name>
    <dbReference type="NCBI Taxonomy" id="444177"/>
    <lineage>
        <taxon>Bacteria</taxon>
        <taxon>Bacillati</taxon>
        <taxon>Bacillota</taxon>
        <taxon>Bacilli</taxon>
        <taxon>Bacillales</taxon>
        <taxon>Bacillaceae</taxon>
        <taxon>Lysinibacillus</taxon>
    </lineage>
</organism>
<accession>B1HZP9</accession>
<evidence type="ECO:0000313" key="2">
    <source>
        <dbReference type="Proteomes" id="UP000002164"/>
    </source>
</evidence>